<keyword evidence="4" id="KW-0677">Repeat</keyword>
<evidence type="ECO:0000313" key="11">
    <source>
        <dbReference type="Proteomes" id="UP000283530"/>
    </source>
</evidence>
<evidence type="ECO:0000256" key="3">
    <source>
        <dbReference type="ARBA" id="ARBA00022729"/>
    </source>
</evidence>
<reference evidence="10 11" key="1">
    <citation type="journal article" date="2019" name="Nat. Plants">
        <title>Stout camphor tree genome fills gaps in understanding of flowering plant genome evolution.</title>
        <authorList>
            <person name="Chaw S.M."/>
            <person name="Liu Y.C."/>
            <person name="Wu Y.W."/>
            <person name="Wang H.Y."/>
            <person name="Lin C.I."/>
            <person name="Wu C.S."/>
            <person name="Ke H.M."/>
            <person name="Chang L.Y."/>
            <person name="Hsu C.Y."/>
            <person name="Yang H.T."/>
            <person name="Sudianto E."/>
            <person name="Hsu M.H."/>
            <person name="Wu K.P."/>
            <person name="Wang L.N."/>
            <person name="Leebens-Mack J.H."/>
            <person name="Tsai I.J."/>
        </authorList>
    </citation>
    <scope>NUCLEOTIDE SEQUENCE [LARGE SCALE GENOMIC DNA]</scope>
    <source>
        <strain evidence="11">cv. Chaw 1501</strain>
        <tissue evidence="10">Young leaves</tissue>
    </source>
</reference>
<dbReference type="STRING" id="337451.A0A443Q354"/>
<feature type="compositionally biased region" description="Low complexity" evidence="8">
    <location>
        <begin position="291"/>
        <end position="303"/>
    </location>
</feature>
<sequence>MEPPRVSAAEVITCYYCCGVHVFLSYQLEGCWSINEEGLVLLEFRMRVDSDPFGALEDWNFKDGDPCQWTGVGCVDGEVHDLDLSNFSLGGMLAPEIGKLSNLRSLVLYKNSFFGAIPKELAELTMLEVLDLRSNKLNGTIPTEIGDMLSLKHLLICDNDFQGSMPFEIEKPNMLIELQYDENLASDSSSGIDCINRKVRHWLKSQTGSSHGHVGKCYDDITGLSEPHIDEKVTSVLNPVRRKLLQKGSNLAAAPVHGAPPEELTTIPSFGSGSFPASTKSPVGTDKKELSPPAASPSMDPSATNPIPQQHPTPTLISKEKPTDEGLGKWKYVYVLPAGAFLLTIAAVVLFICRKKGGTNIGPWKTGLSGQLQKAFVTGVPKLNRAELVTACEDFSNIINTLPNCTIFKGTLSSGVEIAVASTTIASAKDWSRRAETHFRKKVDTLSRVNHKNFVNLLGYCEEDQPFLRMLVLEYAPNGSVFEHLHVKEFEHLDWAARMRIIIGVAYCLQYMHHELNPPIPHPNLTSNNVYLTDDYAAKVAEFDFWKEFVAKGKIPDDDDSNRSELPLADTESNIYNFGVLMLEVVSGKVPHCEEQGSIVTWAAEYLNDRRTVSYMVDPSLKSYKNNELDAVCEVILQCINQDPRQRPTMKEVTAKLREVLGISPDAATPKLSPLWWAELEILSLEAS</sequence>
<feature type="domain" description="Protein kinase" evidence="9">
    <location>
        <begin position="330"/>
        <end position="661"/>
    </location>
</feature>
<dbReference type="Proteomes" id="UP000283530">
    <property type="component" value="Unassembled WGS sequence"/>
</dbReference>
<dbReference type="Pfam" id="PF07714">
    <property type="entry name" value="PK_Tyr_Ser-Thr"/>
    <property type="match status" value="1"/>
</dbReference>
<feature type="compositionally biased region" description="Polar residues" evidence="8">
    <location>
        <begin position="266"/>
        <end position="282"/>
    </location>
</feature>
<evidence type="ECO:0000259" key="9">
    <source>
        <dbReference type="PROSITE" id="PS50011"/>
    </source>
</evidence>
<organism evidence="10 11">
    <name type="scientific">Cinnamomum micranthum f. kanehirae</name>
    <dbReference type="NCBI Taxonomy" id="337451"/>
    <lineage>
        <taxon>Eukaryota</taxon>
        <taxon>Viridiplantae</taxon>
        <taxon>Streptophyta</taxon>
        <taxon>Embryophyta</taxon>
        <taxon>Tracheophyta</taxon>
        <taxon>Spermatophyta</taxon>
        <taxon>Magnoliopsida</taxon>
        <taxon>Magnoliidae</taxon>
        <taxon>Laurales</taxon>
        <taxon>Lauraceae</taxon>
        <taxon>Cinnamomum</taxon>
    </lineage>
</organism>
<dbReference type="InterPro" id="IPR011009">
    <property type="entry name" value="Kinase-like_dom_sf"/>
</dbReference>
<dbReference type="OrthoDB" id="291737at2759"/>
<keyword evidence="6" id="KW-0472">Membrane</keyword>
<evidence type="ECO:0000256" key="1">
    <source>
        <dbReference type="ARBA" id="ARBA00022614"/>
    </source>
</evidence>
<dbReference type="PANTHER" id="PTHR46084">
    <property type="entry name" value="PROTEIN MALE DISCOVERER 2"/>
    <property type="match status" value="1"/>
</dbReference>
<dbReference type="InterPro" id="IPR032675">
    <property type="entry name" value="LRR_dom_sf"/>
</dbReference>
<keyword evidence="3" id="KW-0732">Signal</keyword>
<comment type="subcellular location">
    <subcellularLocation>
        <location evidence="7">Endomembrane system</location>
        <topology evidence="7">Single-pass type I membrane protein</topology>
    </subcellularLocation>
</comment>
<feature type="region of interest" description="Disordered" evidence="8">
    <location>
        <begin position="253"/>
        <end position="321"/>
    </location>
</feature>
<name>A0A443Q354_9MAGN</name>
<gene>
    <name evidence="10" type="ORF">CKAN_02688500</name>
</gene>
<evidence type="ECO:0000256" key="5">
    <source>
        <dbReference type="ARBA" id="ARBA00022989"/>
    </source>
</evidence>
<dbReference type="InterPro" id="IPR001245">
    <property type="entry name" value="Ser-Thr/Tyr_kinase_cat_dom"/>
</dbReference>
<dbReference type="FunFam" id="3.30.200.20:FF:000489">
    <property type="entry name" value="Inactive receptor-like serine/threonine-protein kinase"/>
    <property type="match status" value="1"/>
</dbReference>
<evidence type="ECO:0000256" key="8">
    <source>
        <dbReference type="SAM" id="MobiDB-lite"/>
    </source>
</evidence>
<evidence type="ECO:0000256" key="7">
    <source>
        <dbReference type="ARBA" id="ARBA00046288"/>
    </source>
</evidence>
<dbReference type="Pfam" id="PF00560">
    <property type="entry name" value="LRR_1"/>
    <property type="match status" value="1"/>
</dbReference>
<keyword evidence="2" id="KW-0812">Transmembrane</keyword>
<dbReference type="FunFam" id="3.80.10.10:FF:000400">
    <property type="entry name" value="Nuclear pore complex protein NUP107"/>
    <property type="match status" value="1"/>
</dbReference>
<accession>A0A443Q354</accession>
<evidence type="ECO:0000256" key="4">
    <source>
        <dbReference type="ARBA" id="ARBA00022737"/>
    </source>
</evidence>
<keyword evidence="5" id="KW-1133">Transmembrane helix</keyword>
<proteinExistence type="predicted"/>
<dbReference type="SUPFAM" id="SSF52058">
    <property type="entry name" value="L domain-like"/>
    <property type="match status" value="1"/>
</dbReference>
<dbReference type="GO" id="GO:0005524">
    <property type="term" value="F:ATP binding"/>
    <property type="evidence" value="ECO:0007669"/>
    <property type="project" value="InterPro"/>
</dbReference>
<evidence type="ECO:0000256" key="2">
    <source>
        <dbReference type="ARBA" id="ARBA00022692"/>
    </source>
</evidence>
<feature type="compositionally biased region" description="Polar residues" evidence="8">
    <location>
        <begin position="304"/>
        <end position="316"/>
    </location>
</feature>
<dbReference type="InterPro" id="IPR000719">
    <property type="entry name" value="Prot_kinase_dom"/>
</dbReference>
<dbReference type="InterPro" id="IPR001611">
    <property type="entry name" value="Leu-rich_rpt"/>
</dbReference>
<dbReference type="AlphaFoldDB" id="A0A443Q354"/>
<dbReference type="Gene3D" id="3.30.200.20">
    <property type="entry name" value="Phosphorylase Kinase, domain 1"/>
    <property type="match status" value="1"/>
</dbReference>
<dbReference type="SUPFAM" id="SSF56112">
    <property type="entry name" value="Protein kinase-like (PK-like)"/>
    <property type="match status" value="1"/>
</dbReference>
<dbReference type="InterPro" id="IPR013210">
    <property type="entry name" value="LRR_N_plant-typ"/>
</dbReference>
<keyword evidence="11" id="KW-1185">Reference proteome</keyword>
<comment type="caution">
    <text evidence="10">The sequence shown here is derived from an EMBL/GenBank/DDBJ whole genome shotgun (WGS) entry which is preliminary data.</text>
</comment>
<evidence type="ECO:0000256" key="6">
    <source>
        <dbReference type="ARBA" id="ARBA00023136"/>
    </source>
</evidence>
<dbReference type="EMBL" id="QPKB01000013">
    <property type="protein sequence ID" value="RWR97451.1"/>
    <property type="molecule type" value="Genomic_DNA"/>
</dbReference>
<protein>
    <submittedName>
        <fullName evidence="10">Protein MALE DISCOVERER 2 isoform X1</fullName>
    </submittedName>
</protein>
<dbReference type="GO" id="GO:0004672">
    <property type="term" value="F:protein kinase activity"/>
    <property type="evidence" value="ECO:0007669"/>
    <property type="project" value="InterPro"/>
</dbReference>
<dbReference type="GO" id="GO:0012505">
    <property type="term" value="C:endomembrane system"/>
    <property type="evidence" value="ECO:0007669"/>
    <property type="project" value="UniProtKB-SubCell"/>
</dbReference>
<dbReference type="PROSITE" id="PS50011">
    <property type="entry name" value="PROTEIN_KINASE_DOM"/>
    <property type="match status" value="1"/>
</dbReference>
<keyword evidence="1" id="KW-0433">Leucine-rich repeat</keyword>
<evidence type="ECO:0000313" key="10">
    <source>
        <dbReference type="EMBL" id="RWR97451.1"/>
    </source>
</evidence>
<dbReference type="PANTHER" id="PTHR46084:SF1">
    <property type="entry name" value="PROTEIN MALE DISCOVERER 2"/>
    <property type="match status" value="1"/>
</dbReference>
<dbReference type="Pfam" id="PF08263">
    <property type="entry name" value="LRRNT_2"/>
    <property type="match status" value="1"/>
</dbReference>
<dbReference type="Gene3D" id="1.10.510.10">
    <property type="entry name" value="Transferase(Phosphotransferase) domain 1"/>
    <property type="match status" value="1"/>
</dbReference>
<dbReference type="Gene3D" id="3.80.10.10">
    <property type="entry name" value="Ribonuclease Inhibitor"/>
    <property type="match status" value="1"/>
</dbReference>